<gene>
    <name evidence="3" type="ORF">LSH36_32g22024</name>
</gene>
<organism evidence="3 4">
    <name type="scientific">Paralvinella palmiformis</name>
    <dbReference type="NCBI Taxonomy" id="53620"/>
    <lineage>
        <taxon>Eukaryota</taxon>
        <taxon>Metazoa</taxon>
        <taxon>Spiralia</taxon>
        <taxon>Lophotrochozoa</taxon>
        <taxon>Annelida</taxon>
        <taxon>Polychaeta</taxon>
        <taxon>Sedentaria</taxon>
        <taxon>Canalipalpata</taxon>
        <taxon>Terebellida</taxon>
        <taxon>Terebelliformia</taxon>
        <taxon>Alvinellidae</taxon>
        <taxon>Paralvinella</taxon>
    </lineage>
</organism>
<proteinExistence type="predicted"/>
<accession>A0AAD9KAY4</accession>
<evidence type="ECO:0000256" key="1">
    <source>
        <dbReference type="SAM" id="Phobius"/>
    </source>
</evidence>
<feature type="transmembrane region" description="Helical" evidence="1">
    <location>
        <begin position="192"/>
        <end position="215"/>
    </location>
</feature>
<evidence type="ECO:0000313" key="3">
    <source>
        <dbReference type="EMBL" id="KAK2167128.1"/>
    </source>
</evidence>
<feature type="domain" description="Adenylate cyclase N-terminal" evidence="2">
    <location>
        <begin position="15"/>
        <end position="229"/>
    </location>
</feature>
<evidence type="ECO:0000313" key="4">
    <source>
        <dbReference type="Proteomes" id="UP001208570"/>
    </source>
</evidence>
<comment type="caution">
    <text evidence="3">The sequence shown here is derived from an EMBL/GenBank/DDBJ whole genome shotgun (WGS) entry which is preliminary data.</text>
</comment>
<feature type="transmembrane region" description="Helical" evidence="1">
    <location>
        <begin position="81"/>
        <end position="102"/>
    </location>
</feature>
<dbReference type="EMBL" id="JAODUP010000032">
    <property type="protein sequence ID" value="KAK2167128.1"/>
    <property type="molecule type" value="Genomic_DNA"/>
</dbReference>
<evidence type="ECO:0000259" key="2">
    <source>
        <dbReference type="Pfam" id="PF16214"/>
    </source>
</evidence>
<name>A0AAD9KAY4_9ANNE</name>
<dbReference type="InterPro" id="IPR032628">
    <property type="entry name" value="AC_N"/>
</dbReference>
<dbReference type="AlphaFoldDB" id="A0AAD9KAY4"/>
<feature type="transmembrane region" description="Helical" evidence="1">
    <location>
        <begin position="146"/>
        <end position="171"/>
    </location>
</feature>
<feature type="transmembrane region" description="Helical" evidence="1">
    <location>
        <begin position="114"/>
        <end position="134"/>
    </location>
</feature>
<keyword evidence="4" id="KW-1185">Reference proteome</keyword>
<keyword evidence="1" id="KW-0812">Transmembrane</keyword>
<feature type="transmembrane region" description="Helical" evidence="1">
    <location>
        <begin position="56"/>
        <end position="75"/>
    </location>
</feature>
<dbReference type="Proteomes" id="UP001208570">
    <property type="component" value="Unassembled WGS sequence"/>
</dbReference>
<keyword evidence="1" id="KW-0472">Membrane</keyword>
<keyword evidence="1" id="KW-1133">Transmembrane helix</keyword>
<protein>
    <recommendedName>
        <fullName evidence="2">Adenylate cyclase N-terminal domain-containing protein</fullName>
    </recommendedName>
</protein>
<reference evidence="3" key="1">
    <citation type="journal article" date="2023" name="Mol. Biol. Evol.">
        <title>Third-Generation Sequencing Reveals the Adaptive Role of the Epigenome in Three Deep-Sea Polychaetes.</title>
        <authorList>
            <person name="Perez M."/>
            <person name="Aroh O."/>
            <person name="Sun Y."/>
            <person name="Lan Y."/>
            <person name="Juniper S.K."/>
            <person name="Young C.R."/>
            <person name="Angers B."/>
            <person name="Qian P.Y."/>
        </authorList>
    </citation>
    <scope>NUCLEOTIDE SEQUENCE</scope>
    <source>
        <strain evidence="3">P08H-3</strain>
    </source>
</reference>
<dbReference type="Pfam" id="PF16214">
    <property type="entry name" value="AC_N"/>
    <property type="match status" value="1"/>
</dbReference>
<sequence length="251" mass="28004">MGVRTASSDMETNRSDSCQTVSMVSRCAKLCSVFDQPSLRRLYAVYTRRTRRDSPAILILISILTSLSSMITSSSALSGPFLPHFIISGLLIIVDVIFYVLYTLYKSKDGVVQIVMYAAYVTMSTQIVVNWLVGEQTRPVTDSLDWLLVAIYAILVLIPLFLYQCLIMATICTTAHLVTSSLMATNHEYYDVDFSATLVVSQLLLYCCAFILGLVTQHLINGAVKESFIQRATSLVCFTKTRRRSNAPRYG</sequence>